<dbReference type="RefSeq" id="WP_236256939.1">
    <property type="nucleotide sequence ID" value="NZ_BNEK01000003.1"/>
</dbReference>
<feature type="domain" description="Ketosynthase family 3 (KS3)" evidence="12">
    <location>
        <begin position="1790"/>
        <end position="2217"/>
    </location>
</feature>
<dbReference type="Pfam" id="PF00698">
    <property type="entry name" value="Acyl_transf_1"/>
    <property type="match status" value="4"/>
</dbReference>
<comment type="caution">
    <text evidence="14">The sequence shown here is derived from an EMBL/GenBank/DDBJ whole genome shotgun (WGS) entry which is preliminary data.</text>
</comment>
<feature type="region of interest" description="C-terminal hotdog fold" evidence="9">
    <location>
        <begin position="6357"/>
        <end position="6498"/>
    </location>
</feature>
<dbReference type="InterPro" id="IPR014031">
    <property type="entry name" value="Ketoacyl_synth_C"/>
</dbReference>
<dbReference type="InterPro" id="IPR020841">
    <property type="entry name" value="PKS_Beta-ketoAc_synthase_dom"/>
</dbReference>
<dbReference type="CDD" id="cd08956">
    <property type="entry name" value="KR_3_FAS_SDR_x"/>
    <property type="match status" value="4"/>
</dbReference>
<dbReference type="InterPro" id="IPR016035">
    <property type="entry name" value="Acyl_Trfase/lysoPLipase"/>
</dbReference>
<evidence type="ECO:0000256" key="7">
    <source>
        <dbReference type="ARBA" id="ARBA00023268"/>
    </source>
</evidence>
<dbReference type="Pfam" id="PF02801">
    <property type="entry name" value="Ketoacyl-synt_C"/>
    <property type="match status" value="4"/>
</dbReference>
<dbReference type="InterPro" id="IPR020806">
    <property type="entry name" value="PKS_PP-bd"/>
</dbReference>
<dbReference type="InterPro" id="IPR006162">
    <property type="entry name" value="Ppantetheine_attach_site"/>
</dbReference>
<dbReference type="SUPFAM" id="SSF53901">
    <property type="entry name" value="Thiolase-like"/>
    <property type="match status" value="4"/>
</dbReference>
<keyword evidence="6" id="KW-0045">Antibiotic biosynthesis</keyword>
<feature type="region of interest" description="N-terminal hotdog fold" evidence="9">
    <location>
        <begin position="6205"/>
        <end position="6330"/>
    </location>
</feature>
<evidence type="ECO:0000256" key="2">
    <source>
        <dbReference type="ARBA" id="ARBA00004792"/>
    </source>
</evidence>
<dbReference type="Pfam" id="PF16197">
    <property type="entry name" value="KAsynt_C_assoc"/>
    <property type="match status" value="3"/>
</dbReference>
<feature type="domain" description="Carrier" evidence="11">
    <location>
        <begin position="1696"/>
        <end position="1771"/>
    </location>
</feature>
<evidence type="ECO:0000256" key="4">
    <source>
        <dbReference type="ARBA" id="ARBA00022553"/>
    </source>
</evidence>
<dbReference type="InterPro" id="IPR014043">
    <property type="entry name" value="Acyl_transferase_dom"/>
</dbReference>
<dbReference type="Pfam" id="PF22621">
    <property type="entry name" value="CurL-like_PKS_C"/>
    <property type="match status" value="1"/>
</dbReference>
<dbReference type="Gene3D" id="3.40.47.10">
    <property type="match status" value="4"/>
</dbReference>
<dbReference type="InterPro" id="IPR016039">
    <property type="entry name" value="Thiolase-like"/>
</dbReference>
<dbReference type="Pfam" id="PF14765">
    <property type="entry name" value="PS-DH"/>
    <property type="match status" value="4"/>
</dbReference>
<feature type="domain" description="Ketosynthase family 3 (KS3)" evidence="12">
    <location>
        <begin position="5309"/>
        <end position="5735"/>
    </location>
</feature>
<evidence type="ECO:0000259" key="11">
    <source>
        <dbReference type="PROSITE" id="PS50075"/>
    </source>
</evidence>
<feature type="active site" description="Proton acceptor; for dehydratase activity" evidence="9">
    <location>
        <position position="6237"/>
    </location>
</feature>
<feature type="active site" description="Proton donor; for dehydratase activity" evidence="9">
    <location>
        <position position="6418"/>
    </location>
</feature>
<organism evidence="14 15">
    <name type="scientific">Streptomyces hygroscopicus</name>
    <dbReference type="NCBI Taxonomy" id="1912"/>
    <lineage>
        <taxon>Bacteria</taxon>
        <taxon>Bacillati</taxon>
        <taxon>Actinomycetota</taxon>
        <taxon>Actinomycetes</taxon>
        <taxon>Kitasatosporales</taxon>
        <taxon>Streptomycetaceae</taxon>
        <taxon>Streptomyces</taxon>
        <taxon>Streptomyces violaceusniger group</taxon>
    </lineage>
</organism>
<evidence type="ECO:0000259" key="12">
    <source>
        <dbReference type="PROSITE" id="PS52004"/>
    </source>
</evidence>
<dbReference type="InterPro" id="IPR015083">
    <property type="entry name" value="NorB/c/GfsB-D-like_docking"/>
</dbReference>
<dbReference type="EMBL" id="BNEK01000003">
    <property type="protein sequence ID" value="GHJ28210.1"/>
    <property type="molecule type" value="Genomic_DNA"/>
</dbReference>
<protein>
    <recommendedName>
        <fullName evidence="16">Beta-ketoacyl synthase</fullName>
    </recommendedName>
</protein>
<feature type="active site" description="Proton donor; for dehydratase activity" evidence="9">
    <location>
        <position position="2896"/>
    </location>
</feature>
<dbReference type="InterPro" id="IPR014030">
    <property type="entry name" value="Ketoacyl_synth_N"/>
</dbReference>
<keyword evidence="8" id="KW-0012">Acyltransferase</keyword>
<feature type="region of interest" description="C-terminal hotdog fold" evidence="9">
    <location>
        <begin position="4589"/>
        <end position="4728"/>
    </location>
</feature>
<dbReference type="PANTHER" id="PTHR43775:SF51">
    <property type="entry name" value="INACTIVE PHENOLPHTHIOCEROL SYNTHESIS POLYKETIDE SYNTHASE TYPE I PKS1-RELATED"/>
    <property type="match status" value="1"/>
</dbReference>
<comment type="cofactor">
    <cofactor evidence="1">
        <name>pantetheine 4'-phosphate</name>
        <dbReference type="ChEBI" id="CHEBI:47942"/>
    </cofactor>
</comment>
<feature type="region of interest" description="N-terminal hotdog fold" evidence="9">
    <location>
        <begin position="2698"/>
        <end position="2823"/>
    </location>
</feature>
<reference evidence="14" key="1">
    <citation type="submission" date="2024-05" db="EMBL/GenBank/DDBJ databases">
        <title>Whole genome shotgun sequence of Streptomyces hygroscopicus NBRC 113678.</title>
        <authorList>
            <person name="Komaki H."/>
            <person name="Tamura T."/>
        </authorList>
    </citation>
    <scope>NUCLEOTIDE SEQUENCE</scope>
    <source>
        <strain evidence="14">N11-34</strain>
    </source>
</reference>
<feature type="region of interest" description="N-terminal hotdog fold" evidence="9">
    <location>
        <begin position="4452"/>
        <end position="4577"/>
    </location>
</feature>
<evidence type="ECO:0000256" key="1">
    <source>
        <dbReference type="ARBA" id="ARBA00001957"/>
    </source>
</evidence>
<dbReference type="PROSITE" id="PS52004">
    <property type="entry name" value="KS3_2"/>
    <property type="match status" value="4"/>
</dbReference>
<feature type="active site" description="Proton acceptor; for dehydratase activity" evidence="9">
    <location>
        <position position="967"/>
    </location>
</feature>
<dbReference type="PROSITE" id="PS00012">
    <property type="entry name" value="PHOSPHOPANTETHEINE"/>
    <property type="match status" value="4"/>
</dbReference>
<dbReference type="SUPFAM" id="SSF55048">
    <property type="entry name" value="Probable ACP-binding domain of malonyl-CoA ACP transacylase"/>
    <property type="match status" value="4"/>
</dbReference>
<feature type="active site" description="Proton donor; for dehydratase activity" evidence="9">
    <location>
        <position position="4650"/>
    </location>
</feature>
<dbReference type="Pfam" id="PF21089">
    <property type="entry name" value="PKS_DH_N"/>
    <property type="match status" value="4"/>
</dbReference>
<dbReference type="InterPro" id="IPR042104">
    <property type="entry name" value="PKS_dehydratase_sf"/>
</dbReference>
<dbReference type="InterPro" id="IPR009081">
    <property type="entry name" value="PP-bd_ACP"/>
</dbReference>
<dbReference type="SUPFAM" id="SSF52151">
    <property type="entry name" value="FabD/lysophospholipase-like"/>
    <property type="match status" value="4"/>
</dbReference>
<keyword evidence="7" id="KW-0511">Multifunctional enzyme</keyword>
<evidence type="ECO:0000256" key="3">
    <source>
        <dbReference type="ARBA" id="ARBA00022450"/>
    </source>
</evidence>
<dbReference type="InterPro" id="IPR018201">
    <property type="entry name" value="Ketoacyl_synth_AS"/>
</dbReference>
<dbReference type="SMART" id="SM00823">
    <property type="entry name" value="PKS_PP"/>
    <property type="match status" value="4"/>
</dbReference>
<dbReference type="InterPro" id="IPR057326">
    <property type="entry name" value="KR_dom"/>
</dbReference>
<evidence type="ECO:0000256" key="8">
    <source>
        <dbReference type="ARBA" id="ARBA00023315"/>
    </source>
</evidence>
<feature type="domain" description="Ketosynthase family 3 (KS3)" evidence="12">
    <location>
        <begin position="35"/>
        <end position="461"/>
    </location>
</feature>
<name>A0ABQ3TXY2_STRHY</name>
<feature type="domain" description="PKS/mFAS DH" evidence="13">
    <location>
        <begin position="6205"/>
        <end position="6498"/>
    </location>
</feature>
<feature type="region of interest" description="Disordered" evidence="10">
    <location>
        <begin position="7179"/>
        <end position="7198"/>
    </location>
</feature>
<feature type="domain" description="Ketosynthase family 3 (KS3)" evidence="12">
    <location>
        <begin position="3554"/>
        <end position="3980"/>
    </location>
</feature>
<feature type="domain" description="Carrier" evidence="11">
    <location>
        <begin position="7055"/>
        <end position="7130"/>
    </location>
</feature>
<dbReference type="InterPro" id="IPR050091">
    <property type="entry name" value="PKS_NRPS_Biosynth_Enz"/>
</dbReference>
<dbReference type="Gene3D" id="3.10.129.110">
    <property type="entry name" value="Polyketide synthase dehydratase"/>
    <property type="match status" value="4"/>
</dbReference>
<dbReference type="InterPro" id="IPR036736">
    <property type="entry name" value="ACP-like_sf"/>
</dbReference>
<sequence length="7211" mass="747799">MATANEEKYLDYLKRATTDLREARRRLREVEEREQEPIAIVAMSCRYPGGVTTPEELWELVARGGDAATPYPTNRGWATDVLFEPDPDSGQEPYRHEGGFLHDAADFDPAFFGISPREALAMDPQQRLLLETSWEAFERAGIDPTTLKGSQTGVFAGVMYHDYASRLFSAPEDVEGFLGNGSSGSIASGRVAYTFGLEGPAVTIDTACSSSLVALHFAAQALRRRECSLALAGGVTVMSTPGTFTEFSRQRGLAADGRCKSFAAAADGTGWGEGAGMLLLERLSDARKNGHQVLAVVRGSAINQDGASSGLTAPNGPSQQRVIRQALAAARLSAGQIDVVEAHGTGTTLGDPIEAQALLATYGRNHTEDQPLWLGSIKSNIGHTQAAAGVAGIIKMVMAMRHGVLPQTLHVDEPTPNVDWSAGAVSLLTEGRAWPDTGQPRRAAVSSFGISGTNAHTILEQAPEPEEAPAARTADDGSPDRARAAALPLWTVAAKSRPALRAQAANLRAHLDTHPELRLSDVGFSLATGRAAFEHRAAVVADDREGLIRALDALSREEPATGLVEGKTAGGKVAFLFTGQGSQRLGMGRELYDAYPVFAEALDAVCAELDPRLERPLKDVLFGDDASVLDRTGFTQPALFAVEVALFRLVEAWGLRPDFLSGHSIGELAAAHVAGVLSLADACALVAARGRLMQELPAGGAMVAVQASEDEVAPLLTDGVSIAALNGPTSVVIAGDEDAASEIAAGFEAQGRKTKRLTVSHAFHSPRMDGMLEAFREVARGLTYEAPKIPIVSNLTGDVVSAEEITTADFWVRHVREAVRFLDGIRTLEERNVRTFVELGPDGVLTAMAQDCLTRDDATLVSALRSGRPELQSLAAAVAGAHVHGVSPDWTAVFAGTDTVRTDLPLYPFQRETYWLDTGSWTGDMASAGLGAADHPLLGAAVALADSDGFLYTGRLALDTHPWLADHAVAGAVLLPGTAFVELAIRAGDQVGCDVLEELTLEAPLVLPEAGGVQLQLSVGAPDASGRRSLAVYSRFEDAAVDEPWVRHASGVLGSGAPVASFDLGVWPPAGASELPVEGLYEGLAEAGLAYGPVFRGLTSAWRLGEEVYAELELPEEARSEAGSFGLHPALLDSALHAVGLGGLIEGDGARLPFSWSGVSLHAVGASVLRVRLSAAGADAVSLAVADGAGRAVLSVDSLVLRPVSAEQIQGPRGGRQESLFRLDWAEVSAQGAAGRWALVGPDVLGLASSGQRFDSYADLDALATAVESGAPLPDDVVVAFAPAEDGGPAAVHRATAEALALVQEWLGDERFDQARLTVLTSGAVAAGTDDPVADLAHAAVWGLVRSAESENPGRFVLVDLDGAADAPKAVPDALASGEPQVAVRDGVLRAPRLARAVAAGSGEDVPEFDAEGTVLVTGASGTLGGLFARHLVAERGVRHLLLVSRRGERAPGAAELGAELAGLGAEVRWAACDVADREALAEVLAGIPADRPLTAVVHTAGVLDDGVIGSLTPERLERVLRPKADAAWNLHELTRDLDLSAFVLFSSAAGVFGAAGQGNYAAANAYLDALAQHRTALGLPGTSLAWGLWAAGSGGMAGELDQADVSRMNRGGVAALSAEEGKELFDAAGRAGEALLVPVRLDLAAARAEAASTGVVAPLMSGLVRVPARRTAEGSAGTGALAQRLARLNEAEQLQTLLDLVRTQVAAVLGYGTADSVDPDRAFRDLGFDSLTAVELRNRMNAVTGMRLPATLVFDYPTSLVLAEHLRDELAGTRAPSGLPVPTVAGADDEPIAIVAMSCRFPGGVRTPEDLWRLLSSGQDAISGFPVDRGWDLDALYHPDPEHPGTSYTREGGFLHDAADFDPTFFGISPREALATDPQQRLLLETSWEAFERAGIDPATLRGSRTGVFAGVMYHDYATLVERAPDGGGEGAIGSGSTGSIASGRVAYALGLEGPAVTVDTACSSSLVALHWAIQALRAGECTMALAGGVTVMATPGTFIGFSRQGGLSADGRCKAFSADADGTGWAEGAGMLLVERLSDARRNGHPVLAIVRGSAVNQDGASNGLTAPNGPSQQRVIRQALAGAGLSAADVDAVEAHGTGTTLGDPIEAQALLATYGQERDAERPLLLGSIKSNMGHTQAAAGVAGVMKMVLAMRHGVLPKTLHAEEPSPHVDWSAGAVALLTEQVAWPETGRPRRAGVSSFGISGTNVHTIIEQVPEEEPAGGASAAGVSPAAGVSSAGVSSAVVPWVVSGKTAEALRAQAERLVGHVEAQPGLRPVDVGFSLATGRSAFDRRAVVVAEGRAGLLAGLGALAEGRGAAGLVEDTVAGGKVAFLFTGQGSQRLGMGRELYDAYPVFAEALDAVCAELDPRLERPLKDVLFGDDASVLDRTGFTQPALFALEVALFRLVEAWGLRPDFLSGHSIGELAAAHVAGVLSLADACALVAARGRLMQELPAGGAMIAVQASEDEVAPLLTERVSIAALNGPASVVIAGDEDAAVAISASFEAQGRKTKRLTVSHAFHSPRMDGMLDAFREVAQGLTYQAPRIPIVSNLTGAVVSAEEITTPDFWVRHVREAVRFLDGVRTLEAQGVSTFIELGPDGVLTAMAQECVTDAASDAAFVSALRKDRAEAEALTMAVARAHVRGVAVDWAGYFAGAGARRVDLPTYAFQYARYWPELPAAGVGGTAGLGLATVNHPLVGAAVPLAGGEGLLLTGRLGLDTHPWLADHAVMGSVLLPGTAFVELAVRAGDQVGCDQLEELTLEAPLVLPEVGGVQLQLSVGAPDGSGRRAFEVYSRLEGTAADEPWLRHASGALVQGASAASFDLAAWPPAGATRVELDGLYNGMADLGLVYGPVFQGLTSAWQLDGEVYAELELPEEARSEAGSFGLHPALLDSALHAVGLGGLIEGDGARLPFSWSGVSLHAVGASVLRVRLSAVGADAVSLAVADGAGRAVLSVDSLVLRPVSAEQISGARGGRQDSLFRLEWVGLPATVSSAPVPTDRWAILGAGDLGLGAVGADIATYQDLAALTDAVAAGAETPELVFVSPAAGRDEDVAGAAHRATAEALALVQEWLGDERFVDARLTVLTSGAVATEAAEPVADLAGAAVWGLLRSAQSENPERIVLVDLDGRDESFRTLSAALASGESQLALRAGEVRVPRLARAAVDTERMPDVDAEGTVLVTGASGTLGGLLARHLVAERGVRHLLLVSRRGERAPGAAELAAELAELGAEVRWAACDVADREALAEVLAGIPAGRPLTAVVHTAGVLDDGVIGSLTPERLERVLRPKVDAAWHLHELTRDLDLSAFVLFSSAAGVFGNAGQGNYAAANAFLDALAQHRRAHGLAGTSLAFGLWADSSAMTGELDDADVSRMSRGGVLALSAAEGLELFDAAYRTDEALLLPMSLDMAALRAQAGSGALSPLFRGLVRTPARRTAEGAAVSGALARRLAGLSEAEQLDVVLDVVRTNVATVLGYAGPETIDPDRSFRELGFDSLTAVELRNALGAVSELRLPATLVFDYPTPVVLAEFLRAEVVGAAAEVAGPVVVAAADDEPIAIVGLGCRYPGGVETPEDLWRLVMEGRDAISEFPTDRGWDLAALYHEDPDHSGTSYAREGGFVADAGHFDPGFFGISPREALAMDPQQRLLLETSWEAFERAGIDPGALRGSRTGVFAGVMYHDYASLLERVPEGVEGFLGTGNAASVISGRLAYTFGLEGPTITVDTACSSSLVALHLAVQALRNGECSLALAGGVTVMATPAPFVEFSRQRGLAADGRCKAFSADADGTGWSEGAGMLLVERLSDARRNGHPVLAVVRGSAINQDGASNGLTAPNGPSQQRVIRQALANAGLSASEVDAVEAHGTGTSLGDPIEAQALLATYGQERDAGRPLLLGSIKSNMGHTQAAAGVAGIIKMVMAMRHGVLPRTLHAQEPSPHVDWSAGAVSLLQESVAWPESGRPRRAAVSSFGFSGTNAHTIIEQAPEPEPVVAPSAPVVQASVLPWPLSAKTADALRAQAERLRSYLDERPEVTPADLGYSLATTRAALEHRAVLVADDREGFLRGLDALVRGGSGADVIQGSAMGGKVAFLFTGQGSQRLGMGRELYDAYPVFAEALDAVCAALDAHLERPLRDVLFGDDAEELDRTGFTQPALFALEVALFRLVEAWGLRPDFLSGHSIGELAAAHVAGVLSLSDAAKLVAARGRLMQELPAGGAMIAVQASEDEVAPLLTDGVSIAAVNGPASVVIAGDEDAAVAISASFEAQGRKTKRLTVSHAFHSPRMDGMLEAFREVAQGLTYEAPKIPIVSNLTGELVSAEEITTPDFWVRHVREAVRFLDGVRTLEAQGVTTFIELGPDGVLTAMAQECVTDAEAAGFAAVLRAGRPEARAVHTAVARAHVRGVAVDWEAVFAGTGAARVELTELPTYAFQRRRYWPQASAYGVGGTAGLGLSAVEHPLVGAVVPLAGGDGLLLTGRISAQTHPWLLDHAVMGSVVLPGTAFVELAVRAGDQVGCDLVEELTLEAPLVLPEAGGVQLQLSVGAPDGSGRRVFEVYSRFEDAGADEAWSRHASGVLVAGAPAASFDVSVWPPVGAVPVEVGGLYDGMADLGLVYGPVFQGLKAAWRVGEEVFAELELPEGGQSEAGLFGLHPALLDSALHVVGLGGLVEGGDGARLPFSWSGVSLHAVGASVLRVRLSAVGADAVSLAVADGAGRAVLSVDSLVLRPVSAEQISGARGGRQDSLFRLEWTEFPAEAGADARVGERWAVLGSEALERGFSGTDVAAYPDLAALSAAIESGAAVADEVLVDFSSDGDGGPAAVHRATARALELVQTWLGDERFADARLTVLTSGAVATEAAEPVADLAGAAVWGLLRSAQSENPGRFVLVDVDGAADAPAAVSGALASGEPQVAVRDGVLRAPRLARAAVDTERMPDVDVEGTVLVTGASGTLGGLLARHLVAERGVRHLLLVSRRGERAPGAAELAAELAGLGAEVRWAACDVADREALAEVLAGIPAGRPLTAVVHTAGVLDDGVIGSLTAERLERVLRPKVDAAWHLHELTRDLDLSAFVLFSSAAGVFGNAGQGNYAAANAFLDALAQHRRAHGLAGTSLAFGLWADSSGMAGELDEADVSRMSRGGVLALSAAEGLELFDAAYRADEALLVPVRLDMAVMRAEAASSGVVAPLMRGLVRTPARRTAQGAAVSGALARRLAGLSEAEQLDVVLDLVRTQVAAVLGHDASDTVEPHRSFRELGFDSLTAVELRNALGAVSELRLPATLVFDYPTPVVLAEFLRAEVVGAAAEVAGPVVVAAADDEPIAIVGLGCRYPGGVETPEDLWRLVMEGRDAISEFPTDRGWDLDGLYHPDPDHSGTSYAREGGFVDRAGHFDPTFFGISPREALAMDPQQRLLLETSWEAFERAGIDPGALRGSRTGVFAGVMYHDYASSLPALPEGVEGFVGTGNAASVISGRLAYTFGLEGPTITVDTACSSSLVALHLAVQALRNGECSLALAGGVTVMATPAPFVEFSRQRGLAADGRCKAFSADADGTGWSEGAGMLLVERLSDARRNGHPVLAVVRGSAINQDGASNGLTAPNGPSQQRVIRQALANAGLSASEVDAVEAHGTGTSLGDPIEAQALLATYGQERDAERPLLLGSIKSNMGHTQAAAGVAGIIKMVMAMRHGVLPRTLHAQEPSPHVDWSAGAVSLLQESVAWPESGRPRRAAVSSFGFSGTNAHTIIEQAPEPEPVVAPSAPVVQLSVLPWPLSAKTADALRAQAERLLADLERRPDVSLTDLGYSLATTRAALDHRAVVVGGDRAGLVAGLEALARGESAAGLVRGVAAEGGKVAFLFTGQGSQRLGMGRELYDAYPVFAEALDAVCAALDAHLERPLKTVLFGDDASVLDQTGFTQPALFALEVALFRLVEAWGLRPDFLSGHSIGELAAAHVAGVLSLADAAKLVAARGRLMQELPAGGAMIAVQASEDEVAPLLTDGVSIAALNGPTSVVIAGDEDVALEIAAGFEAQGRKTKRLTVSHAFHSPRMDGMLEAFREVAQGLTYEAPKIPIVSNLTGDVVSAEEITTPDFWARHVREAVRFLDGVRTLEAQGVTTYVELGPDGVLTAMAQECVTDADPAGFAAALRKDRPEAEALTAAVARAHVRGVAVDWEAFFAGSGAHRTELPTYPFQRERYWLEAPAGAVGDVASAGLGPADHPLLGAAVDLPDSEGFLFTGRLSLRTHPWLADHAVMDTVLLPGTALVELAVRAGDQVGCDLLEELTLEAPLILPERGGVQLRVVVDEPSGPDGRRSLTVYSRLEDAADEPWIRHASGALTATGAAPGAATGDASAATTGLAEWPPATTGTADVEPLDVDGLYDGFAALGLGYGPVFQGLRAAWRRGDEVFAEVALDEERQGEARAYGLHPALLDAALHTVALGGFFPAEEAGRARLPFSWDAVRLHAVGATALRVRVSPAGQGAVALEIGDETGAPVVSVGSLALRPLDAEQFAAARTAHHEALFRLDWAALPTPTERERERERERPEATALWAVLDGTGGGDLKITAALADADTGIEAETYAGLSALAEAVEAEGIAPDVVLVPCLPDLGVPGDTASAAHTVVRRTLALVQEWIADERFADSRLVLLTRGAVAVTTGENAVTTGDNAVATGDDAVTDALTTGGNAGAEGVDDLTHAAVWGLVRSAQAEHPGRFVLVDVQGDADVSGDPFGDPARAAAPDGWLPALVAALRTDEPQLAVRAGAVHAPRLARVAALDRAAVSGLDPAGTVLVTGASGTLGGLLARHLVTERGARRLLLTSRRGAEAAGAAELAAELGALGAEVTWAACDAADRDALARVIGAIPADRPLTAVIHAAGVLDDGIVASLTPERLERVLRPKVDAAWNLHELTRGLDLAEFVLFSSAAGVFGNPGQGNYAAANAFLDALAQHRRAQGLPAVSLAWGLWEDEGGMAATLADADRQRMSRGSMGALSNAEGLALFDVSGLAGHAVLIPAALDIAALRAQSTAGVAPLLRGLIRTPVRRAAAGGGGGADEAAGLTERLAGMSAAERDRFLLNLVCGQVATVLGYGSAAAIEPGAAFKELGFDSLTAVELRNRLGAATGLRLPATLIFDYPTPDALAGHLRAELPHGDGGGPSVFGELDRLEAALAVAADDSVTRSRITMRLQALLAKWNDAQDAAGDGDTDDHDLESATDDELFDLLDDELGSS</sequence>
<dbReference type="SMART" id="SM00826">
    <property type="entry name" value="PKS_DH"/>
    <property type="match status" value="4"/>
</dbReference>
<dbReference type="InterPro" id="IPR055123">
    <property type="entry name" value="SpnB-like_Rossmann"/>
</dbReference>
<dbReference type="SMART" id="SM00825">
    <property type="entry name" value="PKS_KS"/>
    <property type="match status" value="4"/>
</dbReference>
<dbReference type="InterPro" id="IPR013968">
    <property type="entry name" value="PKS_KR"/>
</dbReference>
<gene>
    <name evidence="14" type="ORF">TPA0910_26430</name>
</gene>
<evidence type="ECO:0000256" key="9">
    <source>
        <dbReference type="PROSITE-ProRule" id="PRU01363"/>
    </source>
</evidence>
<evidence type="ECO:0000313" key="15">
    <source>
        <dbReference type="Proteomes" id="UP001054854"/>
    </source>
</evidence>
<feature type="domain" description="Carrier" evidence="11">
    <location>
        <begin position="5216"/>
        <end position="5291"/>
    </location>
</feature>
<dbReference type="SUPFAM" id="SSF47336">
    <property type="entry name" value="ACP-like"/>
    <property type="match status" value="4"/>
</dbReference>
<comment type="pathway">
    <text evidence="2">Antibiotic biosynthesis.</text>
</comment>
<feature type="region of interest" description="N-terminal hotdog fold" evidence="9">
    <location>
        <begin position="935"/>
        <end position="1060"/>
    </location>
</feature>
<feature type="domain" description="PKS/mFAS DH" evidence="13">
    <location>
        <begin position="4452"/>
        <end position="4728"/>
    </location>
</feature>
<dbReference type="InterPro" id="IPR049552">
    <property type="entry name" value="PKS_DH_N"/>
</dbReference>
<dbReference type="Pfam" id="PF22953">
    <property type="entry name" value="SpnB_Rossmann"/>
    <property type="match status" value="4"/>
</dbReference>
<dbReference type="Pfam" id="PF08659">
    <property type="entry name" value="KR"/>
    <property type="match status" value="4"/>
</dbReference>
<dbReference type="PROSITE" id="PS00606">
    <property type="entry name" value="KS3_1"/>
    <property type="match status" value="4"/>
</dbReference>
<dbReference type="InterPro" id="IPR020807">
    <property type="entry name" value="PKS_DH"/>
</dbReference>
<dbReference type="InterPro" id="IPR032821">
    <property type="entry name" value="PKS_assoc"/>
</dbReference>
<dbReference type="PROSITE" id="PS52019">
    <property type="entry name" value="PKS_MFAS_DH"/>
    <property type="match status" value="4"/>
</dbReference>
<proteinExistence type="predicted"/>
<dbReference type="SMART" id="SM01294">
    <property type="entry name" value="PKS_PP_betabranch"/>
    <property type="match status" value="4"/>
</dbReference>
<keyword evidence="3" id="KW-0596">Phosphopantetheine</keyword>
<evidence type="ECO:0000256" key="5">
    <source>
        <dbReference type="ARBA" id="ARBA00022679"/>
    </source>
</evidence>
<dbReference type="InterPro" id="IPR001227">
    <property type="entry name" value="Ac_transferase_dom_sf"/>
</dbReference>
<dbReference type="Pfam" id="PF08990">
    <property type="entry name" value="Docking"/>
    <property type="match status" value="1"/>
</dbReference>
<evidence type="ECO:0008006" key="16">
    <source>
        <dbReference type="Google" id="ProtNLM"/>
    </source>
</evidence>
<feature type="region of interest" description="C-terminal hotdog fold" evidence="9">
    <location>
        <begin position="1072"/>
        <end position="1210"/>
    </location>
</feature>
<dbReference type="Pfam" id="PF00550">
    <property type="entry name" value="PP-binding"/>
    <property type="match status" value="4"/>
</dbReference>
<keyword evidence="15" id="KW-1185">Reference proteome</keyword>
<evidence type="ECO:0000256" key="10">
    <source>
        <dbReference type="SAM" id="MobiDB-lite"/>
    </source>
</evidence>
<dbReference type="InterPro" id="IPR016036">
    <property type="entry name" value="Malonyl_transacylase_ACP-bd"/>
</dbReference>
<dbReference type="Proteomes" id="UP001054854">
    <property type="component" value="Unassembled WGS sequence"/>
</dbReference>
<dbReference type="SMART" id="SM00822">
    <property type="entry name" value="PKS_KR"/>
    <property type="match status" value="4"/>
</dbReference>
<evidence type="ECO:0000259" key="13">
    <source>
        <dbReference type="PROSITE" id="PS52019"/>
    </source>
</evidence>
<evidence type="ECO:0000256" key="6">
    <source>
        <dbReference type="ARBA" id="ARBA00023194"/>
    </source>
</evidence>
<evidence type="ECO:0000313" key="14">
    <source>
        <dbReference type="EMBL" id="GHJ28210.1"/>
    </source>
</evidence>
<feature type="active site" description="Proton acceptor; for dehydratase activity" evidence="9">
    <location>
        <position position="4484"/>
    </location>
</feature>
<feature type="active site" description="Proton donor; for dehydratase activity" evidence="9">
    <location>
        <position position="1133"/>
    </location>
</feature>
<dbReference type="Pfam" id="PF00109">
    <property type="entry name" value="ketoacyl-synt"/>
    <property type="match status" value="4"/>
</dbReference>
<feature type="domain" description="PKS/mFAS DH" evidence="13">
    <location>
        <begin position="935"/>
        <end position="1210"/>
    </location>
</feature>
<dbReference type="Gene3D" id="3.30.70.3290">
    <property type="match status" value="4"/>
</dbReference>
<dbReference type="InterPro" id="IPR049551">
    <property type="entry name" value="PKS_DH_C"/>
</dbReference>
<dbReference type="PANTHER" id="PTHR43775">
    <property type="entry name" value="FATTY ACID SYNTHASE"/>
    <property type="match status" value="1"/>
</dbReference>
<dbReference type="SUPFAM" id="SSF51735">
    <property type="entry name" value="NAD(P)-binding Rossmann-fold domains"/>
    <property type="match status" value="8"/>
</dbReference>
<dbReference type="Gene3D" id="3.40.50.720">
    <property type="entry name" value="NAD(P)-binding Rossmann-like Domain"/>
    <property type="match status" value="4"/>
</dbReference>
<dbReference type="InterPro" id="IPR049900">
    <property type="entry name" value="PKS_mFAS_DH"/>
</dbReference>
<feature type="domain" description="Carrier" evidence="11">
    <location>
        <begin position="3461"/>
        <end position="3536"/>
    </location>
</feature>
<dbReference type="SMART" id="SM00827">
    <property type="entry name" value="PKS_AT"/>
    <property type="match status" value="4"/>
</dbReference>
<dbReference type="Gene3D" id="1.10.1200.10">
    <property type="entry name" value="ACP-like"/>
    <property type="match status" value="4"/>
</dbReference>
<accession>A0ABQ3TXY2</accession>
<dbReference type="CDD" id="cd00833">
    <property type="entry name" value="PKS"/>
    <property type="match status" value="4"/>
</dbReference>
<feature type="region of interest" description="C-terminal hotdog fold" evidence="9">
    <location>
        <begin position="2835"/>
        <end position="2973"/>
    </location>
</feature>
<feature type="compositionally biased region" description="Acidic residues" evidence="10">
    <location>
        <begin position="7183"/>
        <end position="7198"/>
    </location>
</feature>
<dbReference type="InterPro" id="IPR036291">
    <property type="entry name" value="NAD(P)-bd_dom_sf"/>
</dbReference>
<keyword evidence="4" id="KW-0597">Phosphoprotein</keyword>
<dbReference type="PROSITE" id="PS50075">
    <property type="entry name" value="CARRIER"/>
    <property type="match status" value="4"/>
</dbReference>
<keyword evidence="5" id="KW-0808">Transferase</keyword>
<dbReference type="Gene3D" id="3.40.366.10">
    <property type="entry name" value="Malonyl-Coenzyme A Acyl Carrier Protein, domain 2"/>
    <property type="match status" value="4"/>
</dbReference>
<feature type="domain" description="PKS/mFAS DH" evidence="13">
    <location>
        <begin position="2698"/>
        <end position="2973"/>
    </location>
</feature>
<feature type="active site" description="Proton acceptor; for dehydratase activity" evidence="9">
    <location>
        <position position="2730"/>
    </location>
</feature>